<reference evidence="2" key="1">
    <citation type="submission" date="2022-10" db="EMBL/GenBank/DDBJ databases">
        <title>Puccinia triticina Genome sequencing and assembly.</title>
        <authorList>
            <person name="Li C."/>
        </authorList>
    </citation>
    <scope>NUCLEOTIDE SEQUENCE</scope>
    <source>
        <strain evidence="2">Pt15</strain>
    </source>
</reference>
<protein>
    <submittedName>
        <fullName evidence="2">Uncharacterized protein</fullName>
    </submittedName>
</protein>
<name>A0ABY7C9X6_9BASI</name>
<evidence type="ECO:0000313" key="2">
    <source>
        <dbReference type="EMBL" id="WAQ81991.1"/>
    </source>
</evidence>
<keyword evidence="3" id="KW-1185">Reference proteome</keyword>
<sequence>MSGFDMTQFCKGRLGLRSTTLPALQTAAQASPSSLSKRASFAAKADTSPSSACVEEKTKAGPGETAHVSSDLLLESSLNIPSNTFNVDLNQSEYTVIDHASSPVAPKPSSSNSPFRTTLSSLILPTTRPGPSGLSLSLKSYHKSPLRPTRPSGNSRLQPLAKAEGASEFKPLESARPAFLASLLLAVSLASSPSTQLKPSGFQPPSKPRSRPAPKAHGASRAVNCLFVGEPETWI</sequence>
<feature type="compositionally biased region" description="Low complexity" evidence="1">
    <location>
        <begin position="129"/>
        <end position="138"/>
    </location>
</feature>
<gene>
    <name evidence="2" type="ORF">PtA15_2A304</name>
</gene>
<feature type="region of interest" description="Disordered" evidence="1">
    <location>
        <begin position="192"/>
        <end position="219"/>
    </location>
</feature>
<dbReference type="EMBL" id="CP110422">
    <property type="protein sequence ID" value="WAQ81991.1"/>
    <property type="molecule type" value="Genomic_DNA"/>
</dbReference>
<feature type="region of interest" description="Disordered" evidence="1">
    <location>
        <begin position="28"/>
        <end position="68"/>
    </location>
</feature>
<evidence type="ECO:0000256" key="1">
    <source>
        <dbReference type="SAM" id="MobiDB-lite"/>
    </source>
</evidence>
<dbReference type="Proteomes" id="UP001164743">
    <property type="component" value="Chromosome 2A"/>
</dbReference>
<proteinExistence type="predicted"/>
<dbReference type="GeneID" id="77807207"/>
<dbReference type="RefSeq" id="XP_053017546.1">
    <property type="nucleotide sequence ID" value="XM_053166312.1"/>
</dbReference>
<feature type="region of interest" description="Disordered" evidence="1">
    <location>
        <begin position="122"/>
        <end position="161"/>
    </location>
</feature>
<evidence type="ECO:0000313" key="3">
    <source>
        <dbReference type="Proteomes" id="UP001164743"/>
    </source>
</evidence>
<accession>A0ABY7C9X6</accession>
<organism evidence="2 3">
    <name type="scientific">Puccinia triticina</name>
    <dbReference type="NCBI Taxonomy" id="208348"/>
    <lineage>
        <taxon>Eukaryota</taxon>
        <taxon>Fungi</taxon>
        <taxon>Dikarya</taxon>
        <taxon>Basidiomycota</taxon>
        <taxon>Pucciniomycotina</taxon>
        <taxon>Pucciniomycetes</taxon>
        <taxon>Pucciniales</taxon>
        <taxon>Pucciniaceae</taxon>
        <taxon>Puccinia</taxon>
    </lineage>
</organism>